<reference evidence="3" key="1">
    <citation type="submission" date="2017-01" db="EMBL/GenBank/DDBJ databases">
        <authorList>
            <person name="Varghese N."/>
            <person name="Submissions S."/>
        </authorList>
    </citation>
    <scope>NUCLEOTIDE SEQUENCE [LARGE SCALE GENOMIC DNA]</scope>
    <source>
        <strain evidence="3">UM1</strain>
    </source>
</reference>
<dbReference type="RefSeq" id="WP_076585989.1">
    <property type="nucleotide sequence ID" value="NZ_FTLW01000002.1"/>
</dbReference>
<accession>A0A1N6RQ83</accession>
<dbReference type="AlphaFoldDB" id="A0A1N6RQ83"/>
<proteinExistence type="predicted"/>
<evidence type="ECO:0000313" key="2">
    <source>
        <dbReference type="EMBL" id="SIQ30967.1"/>
    </source>
</evidence>
<keyword evidence="1" id="KW-0812">Transmembrane</keyword>
<evidence type="ECO:0008006" key="4">
    <source>
        <dbReference type="Google" id="ProtNLM"/>
    </source>
</evidence>
<feature type="transmembrane region" description="Helical" evidence="1">
    <location>
        <begin position="83"/>
        <end position="106"/>
    </location>
</feature>
<keyword evidence="3" id="KW-1185">Reference proteome</keyword>
<feature type="transmembrane region" description="Helical" evidence="1">
    <location>
        <begin position="44"/>
        <end position="63"/>
    </location>
</feature>
<keyword evidence="1" id="KW-1133">Transmembrane helix</keyword>
<name>A0A1N6RQ83_9GAMM</name>
<dbReference type="EMBL" id="FTLW01000002">
    <property type="protein sequence ID" value="SIQ30967.1"/>
    <property type="molecule type" value="Genomic_DNA"/>
</dbReference>
<dbReference type="Proteomes" id="UP000241788">
    <property type="component" value="Unassembled WGS sequence"/>
</dbReference>
<gene>
    <name evidence="2" type="ORF">SAMN05421546_1067</name>
</gene>
<keyword evidence="1" id="KW-0472">Membrane</keyword>
<evidence type="ECO:0000256" key="1">
    <source>
        <dbReference type="SAM" id="Phobius"/>
    </source>
</evidence>
<evidence type="ECO:0000313" key="3">
    <source>
        <dbReference type="Proteomes" id="UP000241788"/>
    </source>
</evidence>
<organism evidence="2 3">
    <name type="scientific">Solilutibacter tolerans</name>
    <dbReference type="NCBI Taxonomy" id="1604334"/>
    <lineage>
        <taxon>Bacteria</taxon>
        <taxon>Pseudomonadati</taxon>
        <taxon>Pseudomonadota</taxon>
        <taxon>Gammaproteobacteria</taxon>
        <taxon>Lysobacterales</taxon>
        <taxon>Lysobacteraceae</taxon>
        <taxon>Solilutibacter</taxon>
    </lineage>
</organism>
<feature type="transmembrane region" description="Helical" evidence="1">
    <location>
        <begin position="6"/>
        <end position="32"/>
    </location>
</feature>
<sequence length="112" mass="12078">MSPDSLYFSLVVSHAPKWVLMAIVTTVLLVCWRGVSLEGSTRRLAWAGLGLYAFVVVATPLLYGWLRWRAIETGIEMQALGHALIGGALTIAEFVGVLLLGLAVAAGRGKRR</sequence>
<dbReference type="STRING" id="1604334.SAMN05421546_1067"/>
<protein>
    <recommendedName>
        <fullName evidence="4">Transmembrane protein</fullName>
    </recommendedName>
</protein>